<reference evidence="1" key="2">
    <citation type="submission" date="2023-06" db="EMBL/GenBank/DDBJ databases">
        <authorList>
            <person name="Ma L."/>
            <person name="Liu K.-W."/>
            <person name="Li Z."/>
            <person name="Hsiao Y.-Y."/>
            <person name="Qi Y."/>
            <person name="Fu T."/>
            <person name="Tang G."/>
            <person name="Zhang D."/>
            <person name="Sun W.-H."/>
            <person name="Liu D.-K."/>
            <person name="Li Y."/>
            <person name="Chen G.-Z."/>
            <person name="Liu X.-D."/>
            <person name="Liao X.-Y."/>
            <person name="Jiang Y.-T."/>
            <person name="Yu X."/>
            <person name="Hao Y."/>
            <person name="Huang J."/>
            <person name="Zhao X.-W."/>
            <person name="Ke S."/>
            <person name="Chen Y.-Y."/>
            <person name="Wu W.-L."/>
            <person name="Hsu J.-L."/>
            <person name="Lin Y.-F."/>
            <person name="Huang M.-D."/>
            <person name="Li C.-Y."/>
            <person name="Huang L."/>
            <person name="Wang Z.-W."/>
            <person name="Zhao X."/>
            <person name="Zhong W.-Y."/>
            <person name="Peng D.-H."/>
            <person name="Ahmad S."/>
            <person name="Lan S."/>
            <person name="Zhang J.-S."/>
            <person name="Tsai W.-C."/>
            <person name="Van De Peer Y."/>
            <person name="Liu Z.-J."/>
        </authorList>
    </citation>
    <scope>NUCLEOTIDE SEQUENCE</scope>
    <source>
        <strain evidence="1">CP</strain>
        <tissue evidence="1">Leaves</tissue>
    </source>
</reference>
<proteinExistence type="predicted"/>
<dbReference type="EMBL" id="JAUJYO010000016">
    <property type="protein sequence ID" value="KAK1295146.1"/>
    <property type="molecule type" value="Genomic_DNA"/>
</dbReference>
<comment type="caution">
    <text evidence="1">The sequence shown here is derived from an EMBL/GenBank/DDBJ whole genome shotgun (WGS) entry which is preliminary data.</text>
</comment>
<dbReference type="GO" id="GO:1990052">
    <property type="term" value="P:ER to chloroplast lipid transport"/>
    <property type="evidence" value="ECO:0007669"/>
    <property type="project" value="InterPro"/>
</dbReference>
<dbReference type="AlphaFoldDB" id="A0AAV9D0U9"/>
<dbReference type="PANTHER" id="PTHR34954:SF4">
    <property type="entry name" value="PROTEIN TRIGALACTOSYLDIACYLGLYCEROL 4, CHLOROPLASTIC"/>
    <property type="match status" value="1"/>
</dbReference>
<protein>
    <recommendedName>
        <fullName evidence="3">Protein TRIGALACTOSYLDIACYLGLYCEROL 4, chloroplastic</fullName>
    </recommendedName>
</protein>
<sequence>MTMRQLRWAMDGGYWDLDMSTPATVDGTARAVPGDPLPLSLSRGVRLSRPKQIDFMQRFMSVLLVPSYNGGFGGQGFSLQRVLSLPLGENCFATLLGQFHLQKFVSSLKGSSTVQNGETSWLKNMTKHLLDKSLYALGFCSEYLITPDHSLLLSSEVYGDGKRHRGKAVFHQKLPQHNLTFEALFPGLFVDKNGSYWDVPLSMAVDLASVAYDSAPSYHLSVQHNSGQPKHFGSDQSGGIPPTLLPGLCGKAAISYKKDVETWREKGGKLKMVQPYDVFLSDPHISASGTIGAVITASLGDNSERLPREHEFREYKGLALHSHGKKGALSADLFSQVCCTAQYGNFQRLFFDLTRLNARLDFPSGVAFLTGAANLVNDLYNSQRPDLKVVHAICPDITLSLQQQIAGPFIFRVDSKIAINPKNFERFARVDDTVFAIEHALKVLGSAKAIAWYSMKNREAMVELRFFEN</sequence>
<accession>A0AAV9D0U9</accession>
<gene>
    <name evidence="1" type="ORF">QJS10_CPA16g01764</name>
</gene>
<name>A0AAV9D0U9_ACOCL</name>
<reference evidence="1" key="1">
    <citation type="journal article" date="2023" name="Nat. Commun.">
        <title>Diploid and tetraploid genomes of Acorus and the evolution of monocots.</title>
        <authorList>
            <person name="Ma L."/>
            <person name="Liu K.W."/>
            <person name="Li Z."/>
            <person name="Hsiao Y.Y."/>
            <person name="Qi Y."/>
            <person name="Fu T."/>
            <person name="Tang G.D."/>
            <person name="Zhang D."/>
            <person name="Sun W.H."/>
            <person name="Liu D.K."/>
            <person name="Li Y."/>
            <person name="Chen G.Z."/>
            <person name="Liu X.D."/>
            <person name="Liao X.Y."/>
            <person name="Jiang Y.T."/>
            <person name="Yu X."/>
            <person name="Hao Y."/>
            <person name="Huang J."/>
            <person name="Zhao X.W."/>
            <person name="Ke S."/>
            <person name="Chen Y.Y."/>
            <person name="Wu W.L."/>
            <person name="Hsu J.L."/>
            <person name="Lin Y.F."/>
            <person name="Huang M.D."/>
            <person name="Li C.Y."/>
            <person name="Huang L."/>
            <person name="Wang Z.W."/>
            <person name="Zhao X."/>
            <person name="Zhong W.Y."/>
            <person name="Peng D.H."/>
            <person name="Ahmad S."/>
            <person name="Lan S."/>
            <person name="Zhang J.S."/>
            <person name="Tsai W.C."/>
            <person name="Van de Peer Y."/>
            <person name="Liu Z.J."/>
        </authorList>
    </citation>
    <scope>NUCLEOTIDE SEQUENCE</scope>
    <source>
        <strain evidence="1">CP</strain>
    </source>
</reference>
<keyword evidence="2" id="KW-1185">Reference proteome</keyword>
<dbReference type="PANTHER" id="PTHR34954">
    <property type="entry name" value="EXPRESSED PROTEIN"/>
    <property type="match status" value="1"/>
</dbReference>
<evidence type="ECO:0000313" key="1">
    <source>
        <dbReference type="EMBL" id="KAK1295146.1"/>
    </source>
</evidence>
<organism evidence="1 2">
    <name type="scientific">Acorus calamus</name>
    <name type="common">Sweet flag</name>
    <dbReference type="NCBI Taxonomy" id="4465"/>
    <lineage>
        <taxon>Eukaryota</taxon>
        <taxon>Viridiplantae</taxon>
        <taxon>Streptophyta</taxon>
        <taxon>Embryophyta</taxon>
        <taxon>Tracheophyta</taxon>
        <taxon>Spermatophyta</taxon>
        <taxon>Magnoliopsida</taxon>
        <taxon>Liliopsida</taxon>
        <taxon>Acoraceae</taxon>
        <taxon>Acorus</taxon>
    </lineage>
</organism>
<evidence type="ECO:0008006" key="3">
    <source>
        <dbReference type="Google" id="ProtNLM"/>
    </source>
</evidence>
<evidence type="ECO:0000313" key="2">
    <source>
        <dbReference type="Proteomes" id="UP001180020"/>
    </source>
</evidence>
<dbReference type="InterPro" id="IPR044160">
    <property type="entry name" value="TGD4-like"/>
</dbReference>
<dbReference type="GO" id="GO:0070300">
    <property type="term" value="F:phosphatidic acid binding"/>
    <property type="evidence" value="ECO:0007669"/>
    <property type="project" value="InterPro"/>
</dbReference>
<dbReference type="Proteomes" id="UP001180020">
    <property type="component" value="Unassembled WGS sequence"/>
</dbReference>
<dbReference type="GO" id="GO:0009941">
    <property type="term" value="C:chloroplast envelope"/>
    <property type="evidence" value="ECO:0007669"/>
    <property type="project" value="TreeGrafter"/>
</dbReference>
<dbReference type="GO" id="GO:0034196">
    <property type="term" value="P:acylglycerol transport"/>
    <property type="evidence" value="ECO:0007669"/>
    <property type="project" value="InterPro"/>
</dbReference>